<sequence>MRRPPAPGATRCLDWASSLVSSAASTLPGPLMAAKWFKEFPLTLKTASERARPGGAGGKPRKNSETSGSAATPGKGRKNSAAELGGSKAGSGPAKDSRLSRDSLQGLIQAAAGKGRKNSRVTATAPAATTEEEPHRGAVAKSAGCSTYISRLIKVDTQEKNGKGGYPEDYADPYDAKRTKGQRDAERVGENDGYMEPYDAQQMIT</sequence>
<feature type="compositionally biased region" description="Basic and acidic residues" evidence="1">
    <location>
        <begin position="174"/>
        <end position="190"/>
    </location>
</feature>
<feature type="non-terminal residue" evidence="2">
    <location>
        <position position="205"/>
    </location>
</feature>
<keyword evidence="3" id="KW-1185">Reference proteome</keyword>
<feature type="region of interest" description="Disordered" evidence="1">
    <location>
        <begin position="46"/>
        <end position="143"/>
    </location>
</feature>
<evidence type="ECO:0000256" key="1">
    <source>
        <dbReference type="SAM" id="MobiDB-lite"/>
    </source>
</evidence>
<evidence type="ECO:0000313" key="2">
    <source>
        <dbReference type="EMBL" id="OBS83289.1"/>
    </source>
</evidence>
<gene>
    <name evidence="2" type="ORF">A6R68_22707</name>
</gene>
<organism evidence="2 3">
    <name type="scientific">Neotoma lepida</name>
    <name type="common">Desert woodrat</name>
    <dbReference type="NCBI Taxonomy" id="56216"/>
    <lineage>
        <taxon>Eukaryota</taxon>
        <taxon>Metazoa</taxon>
        <taxon>Chordata</taxon>
        <taxon>Craniata</taxon>
        <taxon>Vertebrata</taxon>
        <taxon>Euteleostomi</taxon>
        <taxon>Mammalia</taxon>
        <taxon>Eutheria</taxon>
        <taxon>Euarchontoglires</taxon>
        <taxon>Glires</taxon>
        <taxon>Rodentia</taxon>
        <taxon>Myomorpha</taxon>
        <taxon>Muroidea</taxon>
        <taxon>Cricetidae</taxon>
        <taxon>Neotominae</taxon>
        <taxon>Neotoma</taxon>
    </lineage>
</organism>
<dbReference type="EMBL" id="LZPO01007946">
    <property type="protein sequence ID" value="OBS83289.1"/>
    <property type="molecule type" value="Genomic_DNA"/>
</dbReference>
<reference evidence="2 3" key="1">
    <citation type="submission" date="2016-06" db="EMBL/GenBank/DDBJ databases">
        <title>The Draft Genome Sequence and Annotation of the Desert Woodrat Neotoma lepida.</title>
        <authorList>
            <person name="Campbell M."/>
            <person name="Oakeson K.F."/>
            <person name="Yandell M."/>
            <person name="Halpert J.R."/>
            <person name="Dearing D."/>
        </authorList>
    </citation>
    <scope>NUCLEOTIDE SEQUENCE [LARGE SCALE GENOMIC DNA]</scope>
    <source>
        <strain evidence="2">417</strain>
        <tissue evidence="2">Liver</tissue>
    </source>
</reference>
<dbReference type="STRING" id="56216.A0A1A6HYI8"/>
<dbReference type="AlphaFoldDB" id="A0A1A6HYI8"/>
<dbReference type="Proteomes" id="UP000092124">
    <property type="component" value="Unassembled WGS sequence"/>
</dbReference>
<accession>A0A1A6HYI8</accession>
<feature type="region of interest" description="Disordered" evidence="1">
    <location>
        <begin position="159"/>
        <end position="205"/>
    </location>
</feature>
<name>A0A1A6HYI8_NEOLE</name>
<dbReference type="OrthoDB" id="5914531at2759"/>
<evidence type="ECO:0000313" key="3">
    <source>
        <dbReference type="Proteomes" id="UP000092124"/>
    </source>
</evidence>
<comment type="caution">
    <text evidence="2">The sequence shown here is derived from an EMBL/GenBank/DDBJ whole genome shotgun (WGS) entry which is preliminary data.</text>
</comment>
<protein>
    <submittedName>
        <fullName evidence="2">Uncharacterized protein</fullName>
    </submittedName>
</protein>
<proteinExistence type="predicted"/>